<dbReference type="Pfam" id="PF13185">
    <property type="entry name" value="GAF_2"/>
    <property type="match status" value="1"/>
</dbReference>
<name>A0A0S3Q0A6_9BRAD</name>
<feature type="compositionally biased region" description="Polar residues" evidence="1">
    <location>
        <begin position="1"/>
        <end position="10"/>
    </location>
</feature>
<organism evidence="3 4">
    <name type="scientific">Variibacter gotjawalensis</name>
    <dbReference type="NCBI Taxonomy" id="1333996"/>
    <lineage>
        <taxon>Bacteria</taxon>
        <taxon>Pseudomonadati</taxon>
        <taxon>Pseudomonadota</taxon>
        <taxon>Alphaproteobacteria</taxon>
        <taxon>Hyphomicrobiales</taxon>
        <taxon>Nitrobacteraceae</taxon>
        <taxon>Variibacter</taxon>
    </lineage>
</organism>
<sequence>MSVENDSPGNVLSFPHREPAPDDDYCRSEAKRLIAQADSFAEPEAKARLLREAGDWLYRVTFSKQPAMFGFVVKHPKSTSWRQRAPTAPTARVADVLITNQLRFRNAKPRDHFKEKHALHDLAEQMVDDPEAVLRRLVDLAIEITGAVSAGLSILEPNPAPGIFRWKYLRGALTALTVFHDATTPRYYSPCGVALDTCAPVLSAHPERFYSWIAEAKFVVPEMLLVPLHVAGKEPLGTLWIMASEAGHFDSGHAEAMMELASFVGLALKMHNERV</sequence>
<dbReference type="KEGG" id="vgo:GJW-30_1_04185"/>
<reference evidence="3 4" key="1">
    <citation type="submission" date="2015-08" db="EMBL/GenBank/DDBJ databases">
        <title>Investigation of the bacterial diversity of lava forest soil.</title>
        <authorList>
            <person name="Lee J.S."/>
        </authorList>
    </citation>
    <scope>NUCLEOTIDE SEQUENCE [LARGE SCALE GENOMIC DNA]</scope>
    <source>
        <strain evidence="3 4">GJW-30</strain>
    </source>
</reference>
<gene>
    <name evidence="3" type="ORF">GJW-30_1_04185</name>
</gene>
<evidence type="ECO:0000313" key="3">
    <source>
        <dbReference type="EMBL" id="BAT61626.1"/>
    </source>
</evidence>
<proteinExistence type="predicted"/>
<evidence type="ECO:0000259" key="2">
    <source>
        <dbReference type="Pfam" id="PF13185"/>
    </source>
</evidence>
<dbReference type="AlphaFoldDB" id="A0A0S3Q0A6"/>
<dbReference type="Proteomes" id="UP000236884">
    <property type="component" value="Chromosome"/>
</dbReference>
<keyword evidence="4" id="KW-1185">Reference proteome</keyword>
<dbReference type="Gene3D" id="3.30.450.40">
    <property type="match status" value="1"/>
</dbReference>
<dbReference type="InterPro" id="IPR003018">
    <property type="entry name" value="GAF"/>
</dbReference>
<dbReference type="SUPFAM" id="SSF55781">
    <property type="entry name" value="GAF domain-like"/>
    <property type="match status" value="1"/>
</dbReference>
<evidence type="ECO:0000313" key="4">
    <source>
        <dbReference type="Proteomes" id="UP000236884"/>
    </source>
</evidence>
<feature type="region of interest" description="Disordered" evidence="1">
    <location>
        <begin position="1"/>
        <end position="22"/>
    </location>
</feature>
<feature type="domain" description="GAF" evidence="2">
    <location>
        <begin position="129"/>
        <end position="268"/>
    </location>
</feature>
<evidence type="ECO:0000256" key="1">
    <source>
        <dbReference type="SAM" id="MobiDB-lite"/>
    </source>
</evidence>
<dbReference type="RefSeq" id="WP_197703748.1">
    <property type="nucleotide sequence ID" value="NZ_AP014946.1"/>
</dbReference>
<dbReference type="EMBL" id="AP014946">
    <property type="protein sequence ID" value="BAT61626.1"/>
    <property type="molecule type" value="Genomic_DNA"/>
</dbReference>
<accession>A0A0S3Q0A6</accession>
<dbReference type="InterPro" id="IPR029016">
    <property type="entry name" value="GAF-like_dom_sf"/>
</dbReference>
<protein>
    <recommendedName>
        <fullName evidence="2">GAF domain-containing protein</fullName>
    </recommendedName>
</protein>